<organism evidence="1 2">
    <name type="scientific">Coemansia nantahalensis</name>
    <dbReference type="NCBI Taxonomy" id="2789366"/>
    <lineage>
        <taxon>Eukaryota</taxon>
        <taxon>Fungi</taxon>
        <taxon>Fungi incertae sedis</taxon>
        <taxon>Zoopagomycota</taxon>
        <taxon>Kickxellomycotina</taxon>
        <taxon>Kickxellomycetes</taxon>
        <taxon>Kickxellales</taxon>
        <taxon>Kickxellaceae</taxon>
        <taxon>Coemansia</taxon>
    </lineage>
</organism>
<gene>
    <name evidence="1" type="ORF">IWQ57_005245</name>
</gene>
<accession>A0ACC1JNJ9</accession>
<protein>
    <submittedName>
        <fullName evidence="1">Uncharacterized protein</fullName>
    </submittedName>
</protein>
<sequence length="132" mass="14982">QQQQQRRAYEYSLSEKDSEPRGESEERAMSQRLRDEEVEDDANEASHFVSARMRYPAPQYTVRADGSLPLGAVLFAGGFLLLPLWWLGVLLPRKCDTDVARTWRKYNALMSLLSLPLLALFLALGGWQATHG</sequence>
<feature type="non-terminal residue" evidence="1">
    <location>
        <position position="1"/>
    </location>
</feature>
<evidence type="ECO:0000313" key="2">
    <source>
        <dbReference type="Proteomes" id="UP001140234"/>
    </source>
</evidence>
<dbReference type="EMBL" id="JANBUJ010002428">
    <property type="protein sequence ID" value="KAJ2764231.1"/>
    <property type="molecule type" value="Genomic_DNA"/>
</dbReference>
<keyword evidence="2" id="KW-1185">Reference proteome</keyword>
<reference evidence="1" key="1">
    <citation type="submission" date="2022-07" db="EMBL/GenBank/DDBJ databases">
        <title>Phylogenomic reconstructions and comparative analyses of Kickxellomycotina fungi.</title>
        <authorList>
            <person name="Reynolds N.K."/>
            <person name="Stajich J.E."/>
            <person name="Barry K."/>
            <person name="Grigoriev I.V."/>
            <person name="Crous P."/>
            <person name="Smith M.E."/>
        </authorList>
    </citation>
    <scope>NUCLEOTIDE SEQUENCE</scope>
    <source>
        <strain evidence="1">CBS 109366</strain>
    </source>
</reference>
<proteinExistence type="predicted"/>
<evidence type="ECO:0000313" key="1">
    <source>
        <dbReference type="EMBL" id="KAJ2764231.1"/>
    </source>
</evidence>
<comment type="caution">
    <text evidence="1">The sequence shown here is derived from an EMBL/GenBank/DDBJ whole genome shotgun (WGS) entry which is preliminary data.</text>
</comment>
<dbReference type="Proteomes" id="UP001140234">
    <property type="component" value="Unassembled WGS sequence"/>
</dbReference>
<name>A0ACC1JNJ9_9FUNG</name>